<dbReference type="GO" id="GO:0005524">
    <property type="term" value="F:ATP binding"/>
    <property type="evidence" value="ECO:0007669"/>
    <property type="project" value="UniProtKB-KW"/>
</dbReference>
<evidence type="ECO:0000256" key="1">
    <source>
        <dbReference type="ARBA" id="ARBA00006607"/>
    </source>
</evidence>
<evidence type="ECO:0000256" key="2">
    <source>
        <dbReference type="ARBA" id="ARBA00008020"/>
    </source>
</evidence>
<reference evidence="6 7" key="1">
    <citation type="submission" date="2019-03" db="EMBL/GenBank/DDBJ databases">
        <authorList>
            <person name="Kim S.G."/>
            <person name="Park S.C."/>
        </authorList>
    </citation>
    <scope>NUCLEOTIDE SEQUENCE [LARGE SCALE GENOMIC DNA]</scope>
</reference>
<evidence type="ECO:0000256" key="5">
    <source>
        <dbReference type="ARBA" id="ARBA00023186"/>
    </source>
</evidence>
<dbReference type="SUPFAM" id="SSF48592">
    <property type="entry name" value="GroEL equatorial domain-like"/>
    <property type="match status" value="1"/>
</dbReference>
<keyword evidence="4" id="KW-0067">ATP-binding</keyword>
<accession>A0A4D6DWN3</accession>
<dbReference type="GO" id="GO:0042026">
    <property type="term" value="P:protein refolding"/>
    <property type="evidence" value="ECO:0007669"/>
    <property type="project" value="InterPro"/>
</dbReference>
<dbReference type="InterPro" id="IPR027413">
    <property type="entry name" value="GROEL-like_equatorial_sf"/>
</dbReference>
<dbReference type="InterPro" id="IPR027409">
    <property type="entry name" value="GroEL-like_apical_dom_sf"/>
</dbReference>
<evidence type="ECO:0000313" key="7">
    <source>
        <dbReference type="Proteomes" id="UP000297195"/>
    </source>
</evidence>
<dbReference type="EMBL" id="MK689364">
    <property type="protein sequence ID" value="QBZ70750.1"/>
    <property type="molecule type" value="Genomic_DNA"/>
</dbReference>
<dbReference type="Pfam" id="PF00118">
    <property type="entry name" value="Cpn60_TCP1"/>
    <property type="match status" value="1"/>
</dbReference>
<dbReference type="Gene3D" id="3.30.260.10">
    <property type="entry name" value="TCP-1-like chaperonin intermediate domain"/>
    <property type="match status" value="1"/>
</dbReference>
<comment type="similarity">
    <text evidence="1">Belongs to the chaperonin (HSP60) family.</text>
</comment>
<name>A0A4D6DWN3_9CAUD</name>
<evidence type="ECO:0000256" key="3">
    <source>
        <dbReference type="ARBA" id="ARBA00022741"/>
    </source>
</evidence>
<dbReference type="GO" id="GO:0140662">
    <property type="term" value="F:ATP-dependent protein folding chaperone"/>
    <property type="evidence" value="ECO:0007669"/>
    <property type="project" value="InterPro"/>
</dbReference>
<keyword evidence="3" id="KW-0547">Nucleotide-binding</keyword>
<dbReference type="InterPro" id="IPR001844">
    <property type="entry name" value="Cpn60/GroEL"/>
</dbReference>
<evidence type="ECO:0000256" key="4">
    <source>
        <dbReference type="ARBA" id="ARBA00022840"/>
    </source>
</evidence>
<dbReference type="InterPro" id="IPR002423">
    <property type="entry name" value="Cpn60/GroEL/TCP-1"/>
</dbReference>
<gene>
    <name evidence="6" type="ORF">pETSU_169</name>
</gene>
<dbReference type="Gene3D" id="3.50.7.10">
    <property type="entry name" value="GroEL"/>
    <property type="match status" value="1"/>
</dbReference>
<dbReference type="PRINTS" id="PR00304">
    <property type="entry name" value="TCOMPLEXTCP1"/>
</dbReference>
<dbReference type="Proteomes" id="UP000297195">
    <property type="component" value="Segment"/>
</dbReference>
<dbReference type="InterPro" id="IPR027410">
    <property type="entry name" value="TCP-1-like_intermed_sf"/>
</dbReference>
<evidence type="ECO:0000313" key="6">
    <source>
        <dbReference type="EMBL" id="QBZ70750.1"/>
    </source>
</evidence>
<dbReference type="PANTHER" id="PTHR45633">
    <property type="entry name" value="60 KDA HEAT SHOCK PROTEIN, MITOCHONDRIAL"/>
    <property type="match status" value="1"/>
</dbReference>
<keyword evidence="7" id="KW-1185">Reference proteome</keyword>
<dbReference type="InterPro" id="IPR017998">
    <property type="entry name" value="Chaperone_TCP-1"/>
</dbReference>
<organism evidence="6 7">
    <name type="scientific">Edwardsiella phage pEt-SU</name>
    <dbReference type="NCBI Taxonomy" id="2562142"/>
    <lineage>
        <taxon>Viruses</taxon>
        <taxon>Duplodnaviria</taxon>
        <taxon>Heunggongvirae</taxon>
        <taxon>Uroviricota</taxon>
        <taxon>Caudoviricetes</taxon>
        <taxon>Chimalliviridae</taxon>
        <taxon>Petsuvirus</taxon>
        <taxon>Petsuvirus pEtSU</taxon>
    </lineage>
</organism>
<keyword evidence="5" id="KW-0143">Chaperone</keyword>
<proteinExistence type="inferred from homology"/>
<dbReference type="Gene3D" id="1.10.560.10">
    <property type="entry name" value="GroEL-like equatorial domain"/>
    <property type="match status" value="1"/>
</dbReference>
<sequence length="526" mass="58706">MSMLTDISFTNAKDTRVIIDEVMEHAFESVCSTMGPNGRYVVINQLNKPRVTKDGVSVAKALDFNETRKNLIANIIMEPSIKTDVEVGDGTTTTVFMTYKLYNAFKDKMTFRNLRYLDDRIGKIIESIGALIKVVKVEDPEFRKMLLTSSNYEEEIVDKILEIYKEHKSPNIRLMKAPQLPADEIKFTREITFDGNYAHENYVPQNQNGSCLLKAGTAAVIIVDGNIQQFGPAEFSRICEAETGMVVLMARNFDPMALAGINAENQKLRQSNPQSNIKVLPYKLNAGGTLGSASINDLGKLLDCDPIFDFDAFQPELLKVLDVDLVLLAKLLAVTKDDELIKQRAEPILETLDERYDAFSIMDRQQPVGMEVARRIGRLRANNVIINVTGVTVSDTEERYYRYEDVMKAAKTGLQFGVIPGIGYGYLMARQMLENDKPAQSDEELNRLHELLMDVLTSQYEHLTGNKYTGDSSVCYVDMVTGEETVVPNNVYDNAAATLTALKGAWATAKTLGKISNVMGKSNSAY</sequence>
<comment type="similarity">
    <text evidence="2">Belongs to the TCP-1 chaperonin family.</text>
</comment>
<protein>
    <submittedName>
        <fullName evidence="6">Putative GroEL like chaperonine protein</fullName>
    </submittedName>
</protein>